<dbReference type="EMBL" id="JBBUTG010000002">
    <property type="protein sequence ID" value="MEK8030209.1"/>
    <property type="molecule type" value="Genomic_DNA"/>
</dbReference>
<comment type="caution">
    <text evidence="1">The sequence shown here is derived from an EMBL/GenBank/DDBJ whole genome shotgun (WGS) entry which is preliminary data.</text>
</comment>
<accession>A0ABU9BM86</accession>
<protein>
    <submittedName>
        <fullName evidence="1">Uncharacterized protein</fullName>
    </submittedName>
</protein>
<sequence>MDVDLPNIEGQWFASLGSDDRKLFLAVLAHELTIAGRDSYRPGTKDLTKPQLLRKVNEVLHRVTA</sequence>
<dbReference type="RefSeq" id="WP_341424559.1">
    <property type="nucleotide sequence ID" value="NZ_JBBUTG010000002.1"/>
</dbReference>
<keyword evidence="2" id="KW-1185">Reference proteome</keyword>
<reference evidence="1 2" key="1">
    <citation type="submission" date="2024-04" db="EMBL/GenBank/DDBJ databases">
        <title>Novel species of the genus Ideonella isolated from streams.</title>
        <authorList>
            <person name="Lu H."/>
        </authorList>
    </citation>
    <scope>NUCLEOTIDE SEQUENCE [LARGE SCALE GENOMIC DNA]</scope>
    <source>
        <strain evidence="1 2">DXS29W</strain>
    </source>
</reference>
<organism evidence="1 2">
    <name type="scientific">Ideonella lacteola</name>
    <dbReference type="NCBI Taxonomy" id="2984193"/>
    <lineage>
        <taxon>Bacteria</taxon>
        <taxon>Pseudomonadati</taxon>
        <taxon>Pseudomonadota</taxon>
        <taxon>Betaproteobacteria</taxon>
        <taxon>Burkholderiales</taxon>
        <taxon>Sphaerotilaceae</taxon>
        <taxon>Ideonella</taxon>
    </lineage>
</organism>
<name>A0ABU9BM86_9BURK</name>
<evidence type="ECO:0000313" key="1">
    <source>
        <dbReference type="EMBL" id="MEK8030209.1"/>
    </source>
</evidence>
<dbReference type="Proteomes" id="UP001371218">
    <property type="component" value="Unassembled WGS sequence"/>
</dbReference>
<evidence type="ECO:0000313" key="2">
    <source>
        <dbReference type="Proteomes" id="UP001371218"/>
    </source>
</evidence>
<gene>
    <name evidence="1" type="ORF">AACH06_05180</name>
</gene>
<proteinExistence type="predicted"/>